<sequence length="358" mass="39549">MQIRLPGTDEELPAPETPEQQELLQTVWNAFASTSEWPTFDWVDRKLDREGIDTVAALAQLPDGLMRGLPDPSRPIPQDDSILALTIAGAARCNGSSDVVLLFLALMRVLAKTEQNWQAGPGGEKPNLSEHTAIRRLNLMPIQEHTTLLLQARTLAQFEPGVEGHHIANDGRAWTLKIGRSIRSFREVSDIGAYWRTREALRSPNPVSPANRGGGSPEVLHVALSGSPYISDELIAALETTTTKYKLDKLSALARELNENYSAGHPYASQMLLRAILDHVPPAFGQKTFDNVVANVSWGRTDKAHVKKLRDTRASADDVLHRQIRQSPSHFNMHDMPPRAAINALLQALIDRLSGVEQ</sequence>
<evidence type="ECO:0000313" key="1">
    <source>
        <dbReference type="EMBL" id="TKS96379.1"/>
    </source>
</evidence>
<dbReference type="RefSeq" id="WP_137311474.1">
    <property type="nucleotide sequence ID" value="NZ_SZNQ01000003.1"/>
</dbReference>
<evidence type="ECO:0000313" key="2">
    <source>
        <dbReference type="Proteomes" id="UP000305929"/>
    </source>
</evidence>
<gene>
    <name evidence="1" type="ORF">E4U91_37635</name>
</gene>
<dbReference type="AlphaFoldDB" id="A0A4U5W582"/>
<dbReference type="EMBL" id="SZNQ01000003">
    <property type="protein sequence ID" value="TKS96379.1"/>
    <property type="molecule type" value="Genomic_DNA"/>
</dbReference>
<proteinExistence type="predicted"/>
<dbReference type="Proteomes" id="UP000305929">
    <property type="component" value="Unassembled WGS sequence"/>
</dbReference>
<organism evidence="1 2">
    <name type="scientific">Streptomyces lasalocidi</name>
    <name type="common">Streptomyces lasaliensis</name>
    <dbReference type="NCBI Taxonomy" id="324833"/>
    <lineage>
        <taxon>Bacteria</taxon>
        <taxon>Bacillati</taxon>
        <taxon>Actinomycetota</taxon>
        <taxon>Actinomycetes</taxon>
        <taxon>Kitasatosporales</taxon>
        <taxon>Streptomycetaceae</taxon>
        <taxon>Streptomyces</taxon>
    </lineage>
</organism>
<protein>
    <submittedName>
        <fullName evidence="1">Uncharacterized protein</fullName>
    </submittedName>
</protein>
<accession>A0A4U5W582</accession>
<dbReference type="OrthoDB" id="4143660at2"/>
<keyword evidence="2" id="KW-1185">Reference proteome</keyword>
<name>A0A4U5W582_STRLS</name>
<comment type="caution">
    <text evidence="1">The sequence shown here is derived from an EMBL/GenBank/DDBJ whole genome shotgun (WGS) entry which is preliminary data.</text>
</comment>
<reference evidence="1 2" key="1">
    <citation type="submission" date="2019-04" db="EMBL/GenBank/DDBJ databases">
        <title>Streptomyces lasaliensis sp. nov., an Actinomycete isolated from soil which produces the polyether antibiotic lasalocid.</title>
        <authorList>
            <person name="Erwin G."/>
            <person name="Haber C."/>
        </authorList>
    </citation>
    <scope>NUCLEOTIDE SEQUENCE [LARGE SCALE GENOMIC DNA]</scope>
    <source>
        <strain evidence="1 2">X-537</strain>
    </source>
</reference>